<evidence type="ECO:0000313" key="4">
    <source>
        <dbReference type="Proteomes" id="UP000799438"/>
    </source>
</evidence>
<dbReference type="Proteomes" id="UP000799438">
    <property type="component" value="Unassembled WGS sequence"/>
</dbReference>
<reference evidence="3" key="1">
    <citation type="journal article" date="2020" name="Stud. Mycol.">
        <title>101 Dothideomycetes genomes: a test case for predicting lifestyles and emergence of pathogens.</title>
        <authorList>
            <person name="Haridas S."/>
            <person name="Albert R."/>
            <person name="Binder M."/>
            <person name="Bloem J."/>
            <person name="Labutti K."/>
            <person name="Salamov A."/>
            <person name="Andreopoulos B."/>
            <person name="Baker S."/>
            <person name="Barry K."/>
            <person name="Bills G."/>
            <person name="Bluhm B."/>
            <person name="Cannon C."/>
            <person name="Castanera R."/>
            <person name="Culley D."/>
            <person name="Daum C."/>
            <person name="Ezra D."/>
            <person name="Gonzalez J."/>
            <person name="Henrissat B."/>
            <person name="Kuo A."/>
            <person name="Liang C."/>
            <person name="Lipzen A."/>
            <person name="Lutzoni F."/>
            <person name="Magnuson J."/>
            <person name="Mondo S."/>
            <person name="Nolan M."/>
            <person name="Ohm R."/>
            <person name="Pangilinan J."/>
            <person name="Park H.-J."/>
            <person name="Ramirez L."/>
            <person name="Alfaro M."/>
            <person name="Sun H."/>
            <person name="Tritt A."/>
            <person name="Yoshinaga Y."/>
            <person name="Zwiers L.-H."/>
            <person name="Turgeon B."/>
            <person name="Goodwin S."/>
            <person name="Spatafora J."/>
            <person name="Crous P."/>
            <person name="Grigoriev I."/>
        </authorList>
    </citation>
    <scope>NUCLEOTIDE SEQUENCE</scope>
    <source>
        <strain evidence="3">CBS 121167</strain>
    </source>
</reference>
<feature type="compositionally biased region" description="Polar residues" evidence="2">
    <location>
        <begin position="214"/>
        <end position="233"/>
    </location>
</feature>
<feature type="compositionally biased region" description="Polar residues" evidence="2">
    <location>
        <begin position="159"/>
        <end position="171"/>
    </location>
</feature>
<feature type="coiled-coil region" evidence="1">
    <location>
        <begin position="296"/>
        <end position="323"/>
    </location>
</feature>
<keyword evidence="1" id="KW-0175">Coiled coil</keyword>
<keyword evidence="4" id="KW-1185">Reference proteome</keyword>
<dbReference type="RefSeq" id="XP_033393584.1">
    <property type="nucleotide sequence ID" value="XM_033543499.1"/>
</dbReference>
<feature type="region of interest" description="Disordered" evidence="2">
    <location>
        <begin position="211"/>
        <end position="233"/>
    </location>
</feature>
<organism evidence="3 4">
    <name type="scientific">Aplosporella prunicola CBS 121167</name>
    <dbReference type="NCBI Taxonomy" id="1176127"/>
    <lineage>
        <taxon>Eukaryota</taxon>
        <taxon>Fungi</taxon>
        <taxon>Dikarya</taxon>
        <taxon>Ascomycota</taxon>
        <taxon>Pezizomycotina</taxon>
        <taxon>Dothideomycetes</taxon>
        <taxon>Dothideomycetes incertae sedis</taxon>
        <taxon>Botryosphaeriales</taxon>
        <taxon>Aplosporellaceae</taxon>
        <taxon>Aplosporella</taxon>
    </lineage>
</organism>
<gene>
    <name evidence="3" type="ORF">K452DRAFT_312008</name>
</gene>
<feature type="region of interest" description="Disordered" evidence="2">
    <location>
        <begin position="154"/>
        <end position="180"/>
    </location>
</feature>
<accession>A0A6A6B131</accession>
<evidence type="ECO:0000313" key="3">
    <source>
        <dbReference type="EMBL" id="KAF2137869.1"/>
    </source>
</evidence>
<sequence length="463" mass="50656">MTEEASAGSPAAPDSVTYSLSLSLSDFTAAMYYKPLSSTTSFPPHFPAQAQTQRTLYHFPEPQPTTLLIPFIKLYTENFTTVAMAHSTHRRHVSLGDVRSENVNDVVGHASEDTSGTTMPPTSHRRRATLSSLDVRNVNTEADNNGTIALAVSSRENTRPGSHSNNLNAPPTTGPHVGLSRQHTASTTLLGPAYLAGQYVSPYPVQIAAAVQQGHGNQDRQQTPGPAPQQNTESDGELFWRLYRAPFHTASDNIVQEVHLLQRRFNAGHQLALSNYREVQRLQGQLAGSEGRHQRIQAALNTAQRCTQECKRLTDEIARLTTATQNDVTGQERRPLRPGQADMPTARPAGPGAHILRRRGGDRQNPGDGGRYPLELLTATPNMMLQSLDPILRNTPPGQQIEAAQPEENLERHGRPYPYNTLEIFPAPEGFMYYRGPGGYVWHGIGNMPPVLGERAPPGNAGD</sequence>
<dbReference type="GeneID" id="54300996"/>
<evidence type="ECO:0000256" key="1">
    <source>
        <dbReference type="SAM" id="Coils"/>
    </source>
</evidence>
<protein>
    <submittedName>
        <fullName evidence="3">Uncharacterized protein</fullName>
    </submittedName>
</protein>
<dbReference type="AlphaFoldDB" id="A0A6A6B131"/>
<proteinExistence type="predicted"/>
<feature type="region of interest" description="Disordered" evidence="2">
    <location>
        <begin position="327"/>
        <end position="370"/>
    </location>
</feature>
<evidence type="ECO:0000256" key="2">
    <source>
        <dbReference type="SAM" id="MobiDB-lite"/>
    </source>
</evidence>
<dbReference type="EMBL" id="ML995499">
    <property type="protein sequence ID" value="KAF2137869.1"/>
    <property type="molecule type" value="Genomic_DNA"/>
</dbReference>
<name>A0A6A6B131_9PEZI</name>